<dbReference type="FunCoup" id="E4XU58">
    <property type="interactions" value="310"/>
</dbReference>
<dbReference type="CDD" id="cd08253">
    <property type="entry name" value="zeta_crystallin"/>
    <property type="match status" value="1"/>
</dbReference>
<dbReference type="EMBL" id="FN653171">
    <property type="protein sequence ID" value="CBY13255.1"/>
    <property type="molecule type" value="Genomic_DNA"/>
</dbReference>
<dbReference type="InterPro" id="IPR020843">
    <property type="entry name" value="ER"/>
</dbReference>
<dbReference type="InterPro" id="IPR011032">
    <property type="entry name" value="GroES-like_sf"/>
</dbReference>
<dbReference type="SUPFAM" id="SSF51735">
    <property type="entry name" value="NAD(P)-binding Rossmann-fold domains"/>
    <property type="match status" value="1"/>
</dbReference>
<accession>E4XU58</accession>
<organism evidence="3">
    <name type="scientific">Oikopleura dioica</name>
    <name type="common">Tunicate</name>
    <dbReference type="NCBI Taxonomy" id="34765"/>
    <lineage>
        <taxon>Eukaryota</taxon>
        <taxon>Metazoa</taxon>
        <taxon>Chordata</taxon>
        <taxon>Tunicata</taxon>
        <taxon>Appendicularia</taxon>
        <taxon>Copelata</taxon>
        <taxon>Oikopleuridae</taxon>
        <taxon>Oikopleura</taxon>
    </lineage>
</organism>
<dbReference type="PANTHER" id="PTHR44154:SF1">
    <property type="entry name" value="QUINONE OXIDOREDUCTASE"/>
    <property type="match status" value="1"/>
</dbReference>
<dbReference type="PANTHER" id="PTHR44154">
    <property type="entry name" value="QUINONE OXIDOREDUCTASE"/>
    <property type="match status" value="1"/>
</dbReference>
<evidence type="ECO:0000259" key="2">
    <source>
        <dbReference type="SMART" id="SM00829"/>
    </source>
</evidence>
<dbReference type="Pfam" id="PF08240">
    <property type="entry name" value="ADH_N"/>
    <property type="match status" value="1"/>
</dbReference>
<protein>
    <recommendedName>
        <fullName evidence="2">Enoyl reductase (ER) domain-containing protein</fullName>
    </recommendedName>
</protein>
<dbReference type="InterPro" id="IPR036291">
    <property type="entry name" value="NAD(P)-bd_dom_sf"/>
</dbReference>
<reference evidence="3" key="1">
    <citation type="journal article" date="2010" name="Science">
        <title>Plasticity of animal genome architecture unmasked by rapid evolution of a pelagic tunicate.</title>
        <authorList>
            <person name="Denoeud F."/>
            <person name="Henriet S."/>
            <person name="Mungpakdee S."/>
            <person name="Aury J.M."/>
            <person name="Da Silva C."/>
            <person name="Brinkmann H."/>
            <person name="Mikhaleva J."/>
            <person name="Olsen L.C."/>
            <person name="Jubin C."/>
            <person name="Canestro C."/>
            <person name="Bouquet J.M."/>
            <person name="Danks G."/>
            <person name="Poulain J."/>
            <person name="Campsteijn C."/>
            <person name="Adamski M."/>
            <person name="Cross I."/>
            <person name="Yadetie F."/>
            <person name="Muffato M."/>
            <person name="Louis A."/>
            <person name="Butcher S."/>
            <person name="Tsagkogeorga G."/>
            <person name="Konrad A."/>
            <person name="Singh S."/>
            <person name="Jensen M.F."/>
            <person name="Cong E.H."/>
            <person name="Eikeseth-Otteraa H."/>
            <person name="Noel B."/>
            <person name="Anthouard V."/>
            <person name="Porcel B.M."/>
            <person name="Kachouri-Lafond R."/>
            <person name="Nishino A."/>
            <person name="Ugolini M."/>
            <person name="Chourrout P."/>
            <person name="Nishida H."/>
            <person name="Aasland R."/>
            <person name="Huzurbazar S."/>
            <person name="Westhof E."/>
            <person name="Delsuc F."/>
            <person name="Lehrach H."/>
            <person name="Reinhardt R."/>
            <person name="Weissenbach J."/>
            <person name="Roy S.W."/>
            <person name="Artiguenave F."/>
            <person name="Postlethwait J.H."/>
            <person name="Manak J.R."/>
            <person name="Thompson E.M."/>
            <person name="Jaillon O."/>
            <person name="Du Pasquier L."/>
            <person name="Boudinot P."/>
            <person name="Liberles D.A."/>
            <person name="Volff J.N."/>
            <person name="Philippe H."/>
            <person name="Lenhard B."/>
            <person name="Roest Crollius H."/>
            <person name="Wincker P."/>
            <person name="Chourrout D."/>
        </authorList>
    </citation>
    <scope>NUCLEOTIDE SEQUENCE [LARGE SCALE GENOMIC DNA]</scope>
</reference>
<dbReference type="AlphaFoldDB" id="E4XU58"/>
<dbReference type="GO" id="GO:0003730">
    <property type="term" value="F:mRNA 3'-UTR binding"/>
    <property type="evidence" value="ECO:0007669"/>
    <property type="project" value="TreeGrafter"/>
</dbReference>
<dbReference type="GO" id="GO:0005829">
    <property type="term" value="C:cytosol"/>
    <property type="evidence" value="ECO:0007669"/>
    <property type="project" value="TreeGrafter"/>
</dbReference>
<dbReference type="GO" id="GO:0003960">
    <property type="term" value="F:quinone reductase (NADPH) activity"/>
    <property type="evidence" value="ECO:0007669"/>
    <property type="project" value="TreeGrafter"/>
</dbReference>
<gene>
    <name evidence="3" type="ORF">GSOID_T00004032001</name>
</gene>
<dbReference type="SMART" id="SM00829">
    <property type="entry name" value="PKS_ER"/>
    <property type="match status" value="1"/>
</dbReference>
<evidence type="ECO:0000313" key="4">
    <source>
        <dbReference type="Proteomes" id="UP000001307"/>
    </source>
</evidence>
<keyword evidence="1" id="KW-0521">NADP</keyword>
<dbReference type="Gene3D" id="3.90.180.10">
    <property type="entry name" value="Medium-chain alcohol dehydrogenases, catalytic domain"/>
    <property type="match status" value="1"/>
</dbReference>
<dbReference type="InParanoid" id="E4XU58"/>
<evidence type="ECO:0000256" key="1">
    <source>
        <dbReference type="ARBA" id="ARBA00022857"/>
    </source>
</evidence>
<dbReference type="FunFam" id="3.40.50.720:FF:000244">
    <property type="entry name" value="quinone oxidoreductase"/>
    <property type="match status" value="1"/>
</dbReference>
<keyword evidence="4" id="KW-1185">Reference proteome</keyword>
<dbReference type="OrthoDB" id="3941538at2759"/>
<dbReference type="SUPFAM" id="SSF50129">
    <property type="entry name" value="GroES-like"/>
    <property type="match status" value="1"/>
</dbReference>
<dbReference type="InterPro" id="IPR013149">
    <property type="entry name" value="ADH-like_C"/>
</dbReference>
<feature type="domain" description="Enoyl reductase (ER)" evidence="2">
    <location>
        <begin position="10"/>
        <end position="330"/>
    </location>
</feature>
<dbReference type="GO" id="GO:0070402">
    <property type="term" value="F:NADPH binding"/>
    <property type="evidence" value="ECO:0007669"/>
    <property type="project" value="TreeGrafter"/>
</dbReference>
<dbReference type="InterPro" id="IPR051603">
    <property type="entry name" value="Zinc-ADH_QOR/CCCR"/>
</dbReference>
<dbReference type="InterPro" id="IPR013154">
    <property type="entry name" value="ADH-like_N"/>
</dbReference>
<proteinExistence type="predicted"/>
<name>E4XU58_OIKDI</name>
<dbReference type="Pfam" id="PF00107">
    <property type="entry name" value="ADH_zinc_N"/>
    <property type="match status" value="1"/>
</dbReference>
<evidence type="ECO:0000313" key="3">
    <source>
        <dbReference type="EMBL" id="CBY13255.1"/>
    </source>
</evidence>
<sequence length="334" mass="35812">MRAVVVDKFGDESVLNVKEIDAPKPGPSQILVSVKAAGINPVDTYIRSGNYLPSRLPKLPYTPGGDVCGVIEAVGENVGSEFKVGDKVYSLLITASGAYAEKATVEETFTVKLHQGLSFEEGSALGVPYFTAFRALRTIGQAVKGEKVLVHGASGGVGQEIACIQIGKHLGLEVIGTAGSENGAALVEAQGVTCYRHDDPDYLQKMKTSEGGFDLIVEMLANKNLENDLTMLNVGSGRVMIVGCRGEITINPRLLMGPETQIRGIGLTAFWDFNKKDEAMLETIKCLDEMASKNLVKPILGKSYSLDEAKTAHAEIINNSYGSSYGKNFFKIDN</sequence>
<dbReference type="Gene3D" id="3.40.50.720">
    <property type="entry name" value="NAD(P)-binding Rossmann-like Domain"/>
    <property type="match status" value="1"/>
</dbReference>
<dbReference type="Proteomes" id="UP000001307">
    <property type="component" value="Unassembled WGS sequence"/>
</dbReference>